<dbReference type="PATRIC" id="fig|13690.10.peg.5017"/>
<reference evidence="4 7" key="1">
    <citation type="submission" date="2014-03" db="EMBL/GenBank/DDBJ databases">
        <title>Genome sequence of Sphingobium yanoikuyae B1.</title>
        <authorList>
            <person name="Gan H.M."/>
            <person name="Gan H.Y."/>
            <person name="Savka M.A."/>
        </authorList>
    </citation>
    <scope>NUCLEOTIDE SEQUENCE [LARGE SCALE GENOMIC DNA]</scope>
    <source>
        <strain evidence="4 7">B1</strain>
    </source>
</reference>
<feature type="chain" id="PRO_5014503104" evidence="2">
    <location>
        <begin position="24"/>
        <end position="341"/>
    </location>
</feature>
<dbReference type="EMBL" id="LSTR01000030">
    <property type="protein sequence ID" value="OAH44445.1"/>
    <property type="molecule type" value="Genomic_DNA"/>
</dbReference>
<evidence type="ECO:0000313" key="5">
    <source>
        <dbReference type="EMBL" id="OAH44445.1"/>
    </source>
</evidence>
<dbReference type="GO" id="GO:0015562">
    <property type="term" value="F:efflux transmembrane transporter activity"/>
    <property type="evidence" value="ECO:0007669"/>
    <property type="project" value="TreeGrafter"/>
</dbReference>
<evidence type="ECO:0000256" key="2">
    <source>
        <dbReference type="SAM" id="SignalP"/>
    </source>
</evidence>
<protein>
    <submittedName>
        <fullName evidence="3">Efflux RND transporter periplasmic adaptor subunit</fullName>
    </submittedName>
    <submittedName>
        <fullName evidence="5">Efflux transporter periplasmic adaptor subunit</fullName>
    </submittedName>
    <submittedName>
        <fullName evidence="4">RND family efflux transporter MFP subunit</fullName>
    </submittedName>
</protein>
<dbReference type="NCBIfam" id="TIGR01730">
    <property type="entry name" value="RND_mfp"/>
    <property type="match status" value="1"/>
</dbReference>
<evidence type="ECO:0000313" key="4">
    <source>
        <dbReference type="EMBL" id="KEZ14386.1"/>
    </source>
</evidence>
<dbReference type="STRING" id="13690.AX777_13840"/>
<feature type="signal peptide" evidence="2">
    <location>
        <begin position="1"/>
        <end position="23"/>
    </location>
</feature>
<dbReference type="Gene3D" id="2.40.30.170">
    <property type="match status" value="1"/>
</dbReference>
<dbReference type="Proteomes" id="UP000502611">
    <property type="component" value="Chromosome"/>
</dbReference>
<dbReference type="InterPro" id="IPR006143">
    <property type="entry name" value="RND_pump_MFP"/>
</dbReference>
<dbReference type="Proteomes" id="UP000028534">
    <property type="component" value="Unassembled WGS sequence"/>
</dbReference>
<dbReference type="PANTHER" id="PTHR30469">
    <property type="entry name" value="MULTIDRUG RESISTANCE PROTEIN MDTA"/>
    <property type="match status" value="1"/>
</dbReference>
<evidence type="ECO:0000313" key="6">
    <source>
        <dbReference type="EMBL" id="QJR04034.1"/>
    </source>
</evidence>
<reference evidence="5 8" key="2">
    <citation type="submission" date="2016-02" db="EMBL/GenBank/DDBJ databases">
        <authorList>
            <person name="Wen L."/>
            <person name="He K."/>
            <person name="Yang H."/>
        </authorList>
    </citation>
    <scope>NUCLEOTIDE SEQUENCE [LARGE SCALE GENOMIC DNA]</scope>
    <source>
        <strain evidence="5 8">CD09_2</strain>
    </source>
</reference>
<dbReference type="AlphaFoldDB" id="A0A085K4M0"/>
<evidence type="ECO:0000313" key="3">
    <source>
        <dbReference type="EMBL" id="AYO78748.1"/>
    </source>
</evidence>
<dbReference type="GO" id="GO:1990281">
    <property type="term" value="C:efflux pump complex"/>
    <property type="evidence" value="ECO:0007669"/>
    <property type="project" value="TreeGrafter"/>
</dbReference>
<dbReference type="EMBL" id="CP053021">
    <property type="protein sequence ID" value="QJR04034.1"/>
    <property type="molecule type" value="Genomic_DNA"/>
</dbReference>
<dbReference type="Gene3D" id="2.40.420.20">
    <property type="match status" value="1"/>
</dbReference>
<comment type="similarity">
    <text evidence="1">Belongs to the membrane fusion protein (MFP) (TC 8.A.1) family.</text>
</comment>
<dbReference type="Proteomes" id="UP000077262">
    <property type="component" value="Unassembled WGS sequence"/>
</dbReference>
<evidence type="ECO:0000256" key="1">
    <source>
        <dbReference type="ARBA" id="ARBA00009477"/>
    </source>
</evidence>
<dbReference type="PANTHER" id="PTHR30469:SF38">
    <property type="entry name" value="HLYD FAMILY SECRETION PROTEIN"/>
    <property type="match status" value="1"/>
</dbReference>
<evidence type="ECO:0000313" key="7">
    <source>
        <dbReference type="Proteomes" id="UP000028534"/>
    </source>
</evidence>
<evidence type="ECO:0000313" key="9">
    <source>
        <dbReference type="Proteomes" id="UP000280708"/>
    </source>
</evidence>
<gene>
    <name evidence="5" type="ORF">AX777_13840</name>
    <name evidence="4" type="ORF">CP98_04859</name>
    <name evidence="3" type="ORF">EBF16_18725</name>
    <name evidence="6" type="ORF">HH800_18620</name>
</gene>
<dbReference type="eggNOG" id="COG0845">
    <property type="taxonomic scope" value="Bacteria"/>
</dbReference>
<dbReference type="EMBL" id="CP033230">
    <property type="protein sequence ID" value="AYO78748.1"/>
    <property type="molecule type" value="Genomic_DNA"/>
</dbReference>
<name>A0A085K4M0_SPHYA</name>
<dbReference type="Gene3D" id="2.40.50.100">
    <property type="match status" value="1"/>
</dbReference>
<evidence type="ECO:0000313" key="8">
    <source>
        <dbReference type="Proteomes" id="UP000077262"/>
    </source>
</evidence>
<sequence length="341" mass="34186">MKGAAFLAPIVLLLAGCGNTPVAPSDAPTTLVSTVTARRGALPATLDCYGTVAPAINGTQSLSVAQPGQVTALLVAPGTAVKAGQSLATFMVAPSARSAYEQASSGLAAARKQAATTAQLLSQQLATQDQLTQANKAVSDAQHALAALQAEGAGQAARTLVAPFDGIVTSISVAQGDRLQAGAPIVTVARAGGIVVTVGVDPAVHGRVAVGMPASLKRLSGGQSLAGQVVRADSALNPLTRLIDVDVSFPAGALLPGEAMQVAIETGQVSGWIVPHQSVVTAGGPARLFQVANRQARAIPIRILLASDRGDVVEGALDPGKPLIVSGAYQVSDGDAVRWSN</sequence>
<reference evidence="6 10" key="4">
    <citation type="submission" date="2020-04" db="EMBL/GenBank/DDBJ databases">
        <title>The Whole Genome Analysis of High salt-tolerant Sphingobium yanoikuyae YC-XJ2 with Aryl organophosphorus flame retardants (aryl-OPFRs)-degrading capacity and characteristics of Related phosphotriesterase.</title>
        <authorList>
            <person name="Li X."/>
        </authorList>
    </citation>
    <scope>NUCLEOTIDE SEQUENCE [LARGE SCALE GENOMIC DNA]</scope>
    <source>
        <strain evidence="6 10">YC-XJ2</strain>
    </source>
</reference>
<evidence type="ECO:0000313" key="10">
    <source>
        <dbReference type="Proteomes" id="UP000502611"/>
    </source>
</evidence>
<dbReference type="OrthoDB" id="7376177at2"/>
<dbReference type="PROSITE" id="PS51257">
    <property type="entry name" value="PROKAR_LIPOPROTEIN"/>
    <property type="match status" value="1"/>
</dbReference>
<dbReference type="SUPFAM" id="SSF111369">
    <property type="entry name" value="HlyD-like secretion proteins"/>
    <property type="match status" value="1"/>
</dbReference>
<dbReference type="RefSeq" id="WP_017183061.1">
    <property type="nucleotide sequence ID" value="NZ_CAIGKD010000008.1"/>
</dbReference>
<reference evidence="3 9" key="3">
    <citation type="submission" date="2018-10" db="EMBL/GenBank/DDBJ databases">
        <title>Characterization and genome analysis of a novel bacterium Sphingobium yanoikuyae SJTF8 capable of degrading PAHs.</title>
        <authorList>
            <person name="Yin C."/>
            <person name="Xiong W."/>
            <person name="Liang R."/>
        </authorList>
    </citation>
    <scope>NUCLEOTIDE SEQUENCE [LARGE SCALE GENOMIC DNA]</scope>
    <source>
        <strain evidence="3 9">SJTF8</strain>
    </source>
</reference>
<dbReference type="EMBL" id="JGVR01000052">
    <property type="protein sequence ID" value="KEZ14386.1"/>
    <property type="molecule type" value="Genomic_DNA"/>
</dbReference>
<keyword evidence="2" id="KW-0732">Signal</keyword>
<accession>A0A085K4M0</accession>
<organism evidence="5 8">
    <name type="scientific">Sphingobium yanoikuyae</name>
    <name type="common">Sphingomonas yanoikuyae</name>
    <dbReference type="NCBI Taxonomy" id="13690"/>
    <lineage>
        <taxon>Bacteria</taxon>
        <taxon>Pseudomonadati</taxon>
        <taxon>Pseudomonadota</taxon>
        <taxon>Alphaproteobacteria</taxon>
        <taxon>Sphingomonadales</taxon>
        <taxon>Sphingomonadaceae</taxon>
        <taxon>Sphingobium</taxon>
    </lineage>
</organism>
<dbReference type="Proteomes" id="UP000280708">
    <property type="component" value="Chromosome"/>
</dbReference>
<dbReference type="Gene3D" id="1.10.287.470">
    <property type="entry name" value="Helix hairpin bin"/>
    <property type="match status" value="1"/>
</dbReference>
<proteinExistence type="inferred from homology"/>